<evidence type="ECO:0000313" key="2">
    <source>
        <dbReference type="EMBL" id="CAD8063519.1"/>
    </source>
</evidence>
<name>A0A8S1L7T0_9CILI</name>
<keyword evidence="1" id="KW-0472">Membrane</keyword>
<reference evidence="2" key="1">
    <citation type="submission" date="2021-01" db="EMBL/GenBank/DDBJ databases">
        <authorList>
            <consortium name="Genoscope - CEA"/>
            <person name="William W."/>
        </authorList>
    </citation>
    <scope>NUCLEOTIDE SEQUENCE</scope>
</reference>
<evidence type="ECO:0000313" key="3">
    <source>
        <dbReference type="Proteomes" id="UP000692954"/>
    </source>
</evidence>
<keyword evidence="1" id="KW-1133">Transmembrane helix</keyword>
<protein>
    <submittedName>
        <fullName evidence="2">Uncharacterized protein</fullName>
    </submittedName>
</protein>
<keyword evidence="3" id="KW-1185">Reference proteome</keyword>
<proteinExistence type="predicted"/>
<gene>
    <name evidence="2" type="ORF">PSON_ATCC_30995.1.T0180032</name>
</gene>
<sequence length="43" mass="5496">MQIKIYLVYSLQFNLRISFFFLYFIQITQFIQIVYYILKYPFK</sequence>
<dbReference type="AlphaFoldDB" id="A0A8S1L7T0"/>
<accession>A0A8S1L7T0</accession>
<comment type="caution">
    <text evidence="2">The sequence shown here is derived from an EMBL/GenBank/DDBJ whole genome shotgun (WGS) entry which is preliminary data.</text>
</comment>
<dbReference type="Proteomes" id="UP000692954">
    <property type="component" value="Unassembled WGS sequence"/>
</dbReference>
<evidence type="ECO:0000256" key="1">
    <source>
        <dbReference type="SAM" id="Phobius"/>
    </source>
</evidence>
<organism evidence="2 3">
    <name type="scientific">Paramecium sonneborni</name>
    <dbReference type="NCBI Taxonomy" id="65129"/>
    <lineage>
        <taxon>Eukaryota</taxon>
        <taxon>Sar</taxon>
        <taxon>Alveolata</taxon>
        <taxon>Ciliophora</taxon>
        <taxon>Intramacronucleata</taxon>
        <taxon>Oligohymenophorea</taxon>
        <taxon>Peniculida</taxon>
        <taxon>Parameciidae</taxon>
        <taxon>Paramecium</taxon>
    </lineage>
</organism>
<dbReference type="EMBL" id="CAJJDN010000018">
    <property type="protein sequence ID" value="CAD8063519.1"/>
    <property type="molecule type" value="Genomic_DNA"/>
</dbReference>
<feature type="transmembrane region" description="Helical" evidence="1">
    <location>
        <begin position="20"/>
        <end position="38"/>
    </location>
</feature>
<keyword evidence="1" id="KW-0812">Transmembrane</keyword>